<reference evidence="2" key="1">
    <citation type="submission" date="2020-11" db="EMBL/GenBank/DDBJ databases">
        <authorList>
            <consortium name="DOE Joint Genome Institute"/>
            <person name="Ahrendt S."/>
            <person name="Riley R."/>
            <person name="Andreopoulos W."/>
            <person name="LaButti K."/>
            <person name="Pangilinan J."/>
            <person name="Ruiz-duenas F.J."/>
            <person name="Barrasa J.M."/>
            <person name="Sanchez-Garcia M."/>
            <person name="Camarero S."/>
            <person name="Miyauchi S."/>
            <person name="Serrano A."/>
            <person name="Linde D."/>
            <person name="Babiker R."/>
            <person name="Drula E."/>
            <person name="Ayuso-Fernandez I."/>
            <person name="Pacheco R."/>
            <person name="Padilla G."/>
            <person name="Ferreira P."/>
            <person name="Barriuso J."/>
            <person name="Kellner H."/>
            <person name="Castanera R."/>
            <person name="Alfaro M."/>
            <person name="Ramirez L."/>
            <person name="Pisabarro A.G."/>
            <person name="Kuo A."/>
            <person name="Tritt A."/>
            <person name="Lipzen A."/>
            <person name="He G."/>
            <person name="Yan M."/>
            <person name="Ng V."/>
            <person name="Cullen D."/>
            <person name="Martin F."/>
            <person name="Rosso M.-N."/>
            <person name="Henrissat B."/>
            <person name="Hibbett D."/>
            <person name="Martinez A.T."/>
            <person name="Grigoriev I.V."/>
        </authorList>
    </citation>
    <scope>NUCLEOTIDE SEQUENCE</scope>
    <source>
        <strain evidence="2">AH 44721</strain>
    </source>
</reference>
<accession>A0A9P5TGV4</accession>
<keyword evidence="3" id="KW-1185">Reference proteome</keyword>
<feature type="non-terminal residue" evidence="2">
    <location>
        <position position="1054"/>
    </location>
</feature>
<name>A0A9P5TGV4_GYMJU</name>
<comment type="caution">
    <text evidence="2">The sequence shown here is derived from an EMBL/GenBank/DDBJ whole genome shotgun (WGS) entry which is preliminary data.</text>
</comment>
<dbReference type="Proteomes" id="UP000724874">
    <property type="component" value="Unassembled WGS sequence"/>
</dbReference>
<dbReference type="OrthoDB" id="3023239at2759"/>
<evidence type="ECO:0000256" key="1">
    <source>
        <dbReference type="SAM" id="MobiDB-lite"/>
    </source>
</evidence>
<sequence>CEVLESLDITYCAEIDAMFCKRHGIILPLDGITPHLTRKHELGSRESKLSPKHVLQHLHDIHGDTLCQSSGISLLPNALDRELDLHLGLKSIHFRYCCPQPQCDAWISRNETYSGSPESELRQHLSREHNQKIHPKGVTSSWCQTVRIYSPKLLANQHIFQLPNYTPTEHPIEPSFPTKVLYASPTSTWFHELKWPEFRLSLQEIPFDTLQRLVAPPSQQSVYSAKGVGKSIEAGLLLVQKALTEYLRNGQRFISSIHGSYRVSLRPRDEKHLAGFRIIEDASIVHYRGPLLKVISMLMRLVTLSTSKEERNRKVAELLLKCNSGQHTESLRLHSILRALDGKPNNSHLPQALHRLLKSLLCPETLPDVSIGCPTDVFLFLASLSEEGFRPAASVKNLCCKIQFSFRIVYLHIARIVANDIGDYRPFSCHGDQSSEDMGIYYSSIASGSLDNSDNEGSDGESDNEDDASGEDEDDLDDDEILQEEIHAQPIDAILGDQGNLHALSKAFEEFQPYIIQSKKLDFLTPFQRNTQVWKIVAFASRKESCGAQLNVTMLDGSIKVSHVSDVTSPPKSIRIRDWAVGAQTSIVEFQNHVEHLLPYGFSASEFPLECVSDDLRSPVSPHRQAQNRSGLGIWMYSVSLAFFAEGEKNHKIMMNGRVSSAAAEKWLIMEQDTVLCSLVKVLALCCGIGLQEYKYSSICFDSLSSRSPRRNVWMLKNGLIAFADQVTALGIHDDSTRLFCFPRDVTRHLALYLYVIRPLGAELIAQSHQEIPYYESHIWVHHRPLYRRGGKNPWLWSGTTVSKLVQLITHKFLGISLSPALIQRIESDLFSTYLPGIFLTENIYSPVDQQAQHSKYTSLSHYGWVSHFPPMQGLRVHQPARHLAISEIWHALLNIGPINEGWKDLIADSPLTKALVRHDKATKMARHFILEQYEVHAPTHALSLLETLPFIFDSQTKFGDGVLEHITSYLLSSAPMSTDSECSPEYPTLEDVTDAAIIIVQTLERIALNHPQSAAVLDSKTLLLYQNLHSTIFAGYQSLKEKNPMLWQTFCSN</sequence>
<evidence type="ECO:0000313" key="3">
    <source>
        <dbReference type="Proteomes" id="UP000724874"/>
    </source>
</evidence>
<protein>
    <submittedName>
        <fullName evidence="2">Uncharacterized protein</fullName>
    </submittedName>
</protein>
<evidence type="ECO:0000313" key="2">
    <source>
        <dbReference type="EMBL" id="KAF8879435.1"/>
    </source>
</evidence>
<feature type="region of interest" description="Disordered" evidence="1">
    <location>
        <begin position="449"/>
        <end position="476"/>
    </location>
</feature>
<gene>
    <name evidence="2" type="ORF">CPB84DRAFT_1638779</name>
</gene>
<feature type="compositionally biased region" description="Acidic residues" evidence="1">
    <location>
        <begin position="453"/>
        <end position="476"/>
    </location>
</feature>
<dbReference type="AlphaFoldDB" id="A0A9P5TGV4"/>
<feature type="non-terminal residue" evidence="2">
    <location>
        <position position="1"/>
    </location>
</feature>
<dbReference type="EMBL" id="JADNYJ010000149">
    <property type="protein sequence ID" value="KAF8879435.1"/>
    <property type="molecule type" value="Genomic_DNA"/>
</dbReference>
<proteinExistence type="predicted"/>
<organism evidence="2 3">
    <name type="scientific">Gymnopilus junonius</name>
    <name type="common">Spectacular rustgill mushroom</name>
    <name type="synonym">Gymnopilus spectabilis subsp. junonius</name>
    <dbReference type="NCBI Taxonomy" id="109634"/>
    <lineage>
        <taxon>Eukaryota</taxon>
        <taxon>Fungi</taxon>
        <taxon>Dikarya</taxon>
        <taxon>Basidiomycota</taxon>
        <taxon>Agaricomycotina</taxon>
        <taxon>Agaricomycetes</taxon>
        <taxon>Agaricomycetidae</taxon>
        <taxon>Agaricales</taxon>
        <taxon>Agaricineae</taxon>
        <taxon>Hymenogastraceae</taxon>
        <taxon>Gymnopilus</taxon>
    </lineage>
</organism>